<dbReference type="InterPro" id="IPR013098">
    <property type="entry name" value="Ig_I-set"/>
</dbReference>
<dbReference type="PANTHER" id="PTHR47633">
    <property type="entry name" value="IMMUNOGLOBULIN"/>
    <property type="match status" value="1"/>
</dbReference>
<comment type="similarity">
    <text evidence="2">Belongs to the protein kinase superfamily. CAMK Ser/Thr protein kinase family.</text>
</comment>
<feature type="region of interest" description="Disordered" evidence="8">
    <location>
        <begin position="473"/>
        <end position="493"/>
    </location>
</feature>
<keyword evidence="6" id="KW-0067">ATP-binding</keyword>
<evidence type="ECO:0000313" key="10">
    <source>
        <dbReference type="EMBL" id="MPC19546.1"/>
    </source>
</evidence>
<dbReference type="AlphaFoldDB" id="A0A5B7DEM6"/>
<dbReference type="Proteomes" id="UP000324222">
    <property type="component" value="Unassembled WGS sequence"/>
</dbReference>
<dbReference type="InterPro" id="IPR003599">
    <property type="entry name" value="Ig_sub"/>
</dbReference>
<dbReference type="GO" id="GO:0045989">
    <property type="term" value="P:positive regulation of striated muscle contraction"/>
    <property type="evidence" value="ECO:0007669"/>
    <property type="project" value="UniProtKB-ARBA"/>
</dbReference>
<dbReference type="FunFam" id="2.60.40.10:FF:000425">
    <property type="entry name" value="Myosin light chain kinase"/>
    <property type="match status" value="1"/>
</dbReference>
<comment type="subcellular location">
    <subcellularLocation>
        <location evidence="1">Cytoplasm</location>
    </subcellularLocation>
</comment>
<dbReference type="PANTHER" id="PTHR47633:SF4">
    <property type="entry name" value="MYOPALLADIN ISOFORM X1"/>
    <property type="match status" value="1"/>
</dbReference>
<dbReference type="InterPro" id="IPR036179">
    <property type="entry name" value="Ig-like_dom_sf"/>
</dbReference>
<feature type="region of interest" description="Disordered" evidence="8">
    <location>
        <begin position="153"/>
        <end position="173"/>
    </location>
</feature>
<dbReference type="FunFam" id="2.60.40.10:FF:000107">
    <property type="entry name" value="Myosin, light chain kinase a"/>
    <property type="match status" value="1"/>
</dbReference>
<dbReference type="InterPro" id="IPR003598">
    <property type="entry name" value="Ig_sub2"/>
</dbReference>
<dbReference type="Pfam" id="PF07679">
    <property type="entry name" value="I-set"/>
    <property type="match status" value="4"/>
</dbReference>
<reference evidence="10 11" key="1">
    <citation type="submission" date="2019-05" db="EMBL/GenBank/DDBJ databases">
        <title>Another draft genome of Portunus trituberculatus and its Hox gene families provides insights of decapod evolution.</title>
        <authorList>
            <person name="Jeong J.-H."/>
            <person name="Song I."/>
            <person name="Kim S."/>
            <person name="Choi T."/>
            <person name="Kim D."/>
            <person name="Ryu S."/>
            <person name="Kim W."/>
        </authorList>
    </citation>
    <scope>NUCLEOTIDE SEQUENCE [LARGE SCALE GENOMIC DNA]</scope>
    <source>
        <tissue evidence="10">Muscle</tissue>
    </source>
</reference>
<feature type="domain" description="Ig-like" evidence="9">
    <location>
        <begin position="384"/>
        <end position="474"/>
    </location>
</feature>
<dbReference type="SUPFAM" id="SSF48726">
    <property type="entry name" value="Immunoglobulin"/>
    <property type="match status" value="4"/>
</dbReference>
<feature type="compositionally biased region" description="Basic and acidic residues" evidence="8">
    <location>
        <begin position="238"/>
        <end position="268"/>
    </location>
</feature>
<evidence type="ECO:0000256" key="2">
    <source>
        <dbReference type="ARBA" id="ARBA00006692"/>
    </source>
</evidence>
<dbReference type="EMBL" id="VSRR010000779">
    <property type="protein sequence ID" value="MPC19546.1"/>
    <property type="molecule type" value="Genomic_DNA"/>
</dbReference>
<evidence type="ECO:0000259" key="9">
    <source>
        <dbReference type="PROSITE" id="PS50835"/>
    </source>
</evidence>
<comment type="caution">
    <text evidence="10">The sequence shown here is derived from an EMBL/GenBank/DDBJ whole genome shotgun (WGS) entry which is preliminary data.</text>
</comment>
<organism evidence="10 11">
    <name type="scientific">Portunus trituberculatus</name>
    <name type="common">Swimming crab</name>
    <name type="synonym">Neptunus trituberculatus</name>
    <dbReference type="NCBI Taxonomy" id="210409"/>
    <lineage>
        <taxon>Eukaryota</taxon>
        <taxon>Metazoa</taxon>
        <taxon>Ecdysozoa</taxon>
        <taxon>Arthropoda</taxon>
        <taxon>Crustacea</taxon>
        <taxon>Multicrustacea</taxon>
        <taxon>Malacostraca</taxon>
        <taxon>Eumalacostraca</taxon>
        <taxon>Eucarida</taxon>
        <taxon>Decapoda</taxon>
        <taxon>Pleocyemata</taxon>
        <taxon>Brachyura</taxon>
        <taxon>Eubrachyura</taxon>
        <taxon>Portunoidea</taxon>
        <taxon>Portunidae</taxon>
        <taxon>Portuninae</taxon>
        <taxon>Portunus</taxon>
    </lineage>
</organism>
<dbReference type="SMART" id="SM00408">
    <property type="entry name" value="IGc2"/>
    <property type="match status" value="3"/>
</dbReference>
<proteinExistence type="inferred from homology"/>
<keyword evidence="3" id="KW-0963">Cytoplasm</keyword>
<sequence length="653" mass="74086">MLLFTLRHVSSLWETLTSRWNGSKTIFPFSGNRFKIWYDGMYHLDIPKTRQYDNGKVEVICRNSLGETYACCELKVNPRQDDYRAVLKNSPRPWYDTDLKSYQKERKETELDRVFEEKIDTDYSILHESKFGEYMAKPMDKTEETEWQKLAKKKKAGEKIKELEDSQRAKGKKDIMFASPAEHAAQHSLAKGMASRYEESLDVDEMRHDEDTLRKFETEPSESTVHGKEIHTSTQRQTQKEKQGDMEIHRKITATDKTEVEHKAKTTERLVQGQPQKPAKPPFFTKKIQPCRAYEREPARFMVEFDGDPMPTIQWYREDFLITSSPDFLIHTFGDKSILTIREIFLEDSGVFAVVAENRGGRAKCSANLVVAERKQSRAGPVPPSFDQTIQDTQSNPGNLVRLDAKILGTGPIDVYWLKNGRKLTQDNHFKMLMEGDSFSLMILEAVPEDTASYECVAINKAGEARCQATVEISGPPSPKTKEAPAKTAGPPQAPKIVQKAKAHIVQEGQPVFFDCVITANPKPTIQWMKGNEPIKPSKYFTMTADGDRYGLRISEVFPEDEGSYSCVATNPGGKATVQTKLQVKQPQQSEVAPTVASMEPVTVKEGKGVRFNTVVMGTPKPTVQWYREGSLIPNSKDFVLFVRTTLLWELSV</sequence>
<feature type="domain" description="Ig-like" evidence="9">
    <location>
        <begin position="594"/>
        <end position="653"/>
    </location>
</feature>
<evidence type="ECO:0000256" key="5">
    <source>
        <dbReference type="ARBA" id="ARBA00022741"/>
    </source>
</evidence>
<accession>A0A5B7DEM6</accession>
<evidence type="ECO:0000256" key="1">
    <source>
        <dbReference type="ARBA" id="ARBA00004496"/>
    </source>
</evidence>
<protein>
    <submittedName>
        <fullName evidence="10">Titin</fullName>
    </submittedName>
</protein>
<dbReference type="InterPro" id="IPR007110">
    <property type="entry name" value="Ig-like_dom"/>
</dbReference>
<feature type="region of interest" description="Disordered" evidence="8">
    <location>
        <begin position="218"/>
        <end position="284"/>
    </location>
</feature>
<dbReference type="GO" id="GO:0040017">
    <property type="term" value="P:positive regulation of locomotion"/>
    <property type="evidence" value="ECO:0007669"/>
    <property type="project" value="UniProtKB-ARBA"/>
</dbReference>
<dbReference type="GO" id="GO:0060298">
    <property type="term" value="P:positive regulation of sarcomere organization"/>
    <property type="evidence" value="ECO:0007669"/>
    <property type="project" value="UniProtKB-ARBA"/>
</dbReference>
<feature type="domain" description="Ig-like" evidence="9">
    <location>
        <begin position="495"/>
        <end position="583"/>
    </location>
</feature>
<dbReference type="Gene3D" id="2.60.40.10">
    <property type="entry name" value="Immunoglobulins"/>
    <property type="match status" value="4"/>
</dbReference>
<evidence type="ECO:0000256" key="3">
    <source>
        <dbReference type="ARBA" id="ARBA00022490"/>
    </source>
</evidence>
<evidence type="ECO:0000313" key="11">
    <source>
        <dbReference type="Proteomes" id="UP000324222"/>
    </source>
</evidence>
<feature type="compositionally biased region" description="Basic and acidic residues" evidence="8">
    <location>
        <begin position="157"/>
        <end position="173"/>
    </location>
</feature>
<dbReference type="SMART" id="SM00409">
    <property type="entry name" value="IG"/>
    <property type="match status" value="3"/>
</dbReference>
<dbReference type="FunFam" id="2.60.40.10:FF:000147">
    <property type="entry name" value="Myosin light chain kinase"/>
    <property type="match status" value="1"/>
</dbReference>
<keyword evidence="11" id="KW-1185">Reference proteome</keyword>
<evidence type="ECO:0000256" key="6">
    <source>
        <dbReference type="ARBA" id="ARBA00022840"/>
    </source>
</evidence>
<gene>
    <name evidence="10" type="primary">sls_6</name>
    <name evidence="10" type="ORF">E2C01_012464</name>
</gene>
<dbReference type="OrthoDB" id="6612025at2759"/>
<dbReference type="GO" id="GO:0005737">
    <property type="term" value="C:cytoplasm"/>
    <property type="evidence" value="ECO:0007669"/>
    <property type="project" value="UniProtKB-SubCell"/>
</dbReference>
<evidence type="ECO:0000256" key="8">
    <source>
        <dbReference type="SAM" id="MobiDB-lite"/>
    </source>
</evidence>
<evidence type="ECO:0000256" key="4">
    <source>
        <dbReference type="ARBA" id="ARBA00022737"/>
    </source>
</evidence>
<name>A0A5B7DEM6_PORTR</name>
<dbReference type="PROSITE" id="PS50835">
    <property type="entry name" value="IG_LIKE"/>
    <property type="match status" value="3"/>
</dbReference>
<dbReference type="GO" id="GO:0005524">
    <property type="term" value="F:ATP binding"/>
    <property type="evidence" value="ECO:0007669"/>
    <property type="project" value="UniProtKB-KW"/>
</dbReference>
<keyword evidence="4" id="KW-0677">Repeat</keyword>
<keyword evidence="7" id="KW-0393">Immunoglobulin domain</keyword>
<evidence type="ECO:0000256" key="7">
    <source>
        <dbReference type="ARBA" id="ARBA00023319"/>
    </source>
</evidence>
<keyword evidence="5" id="KW-0547">Nucleotide-binding</keyword>
<dbReference type="InterPro" id="IPR013783">
    <property type="entry name" value="Ig-like_fold"/>
</dbReference>